<proteinExistence type="predicted"/>
<organism evidence="1 2">
    <name type="scientific">Streptomyces aurantiacus JA 4570</name>
    <dbReference type="NCBI Taxonomy" id="1286094"/>
    <lineage>
        <taxon>Bacteria</taxon>
        <taxon>Bacillati</taxon>
        <taxon>Actinomycetota</taxon>
        <taxon>Actinomycetes</taxon>
        <taxon>Kitasatosporales</taxon>
        <taxon>Streptomycetaceae</taxon>
        <taxon>Streptomyces</taxon>
        <taxon>Streptomyces aurantiacus group</taxon>
    </lineage>
</organism>
<dbReference type="EMBL" id="AOPZ01000280">
    <property type="protein sequence ID" value="EPH41801.1"/>
    <property type="molecule type" value="Genomic_DNA"/>
</dbReference>
<name>S3ZDP5_9ACTN</name>
<evidence type="ECO:0000313" key="1">
    <source>
        <dbReference type="EMBL" id="EPH41801.1"/>
    </source>
</evidence>
<evidence type="ECO:0000313" key="2">
    <source>
        <dbReference type="Proteomes" id="UP000014629"/>
    </source>
</evidence>
<protein>
    <submittedName>
        <fullName evidence="1">Uncharacterized protein</fullName>
    </submittedName>
</protein>
<keyword evidence="2" id="KW-1185">Reference proteome</keyword>
<dbReference type="PATRIC" id="fig|1286094.4.peg.5080"/>
<reference evidence="1 2" key="1">
    <citation type="submission" date="2013-02" db="EMBL/GenBank/DDBJ databases">
        <title>Draft Genome Sequence of Streptomyces aurantiacus, Which Produces Setomimycin.</title>
        <authorList>
            <person name="Gruening B.A."/>
            <person name="Praeg A."/>
            <person name="Erxleben A."/>
            <person name="Guenther S."/>
            <person name="Mueller M."/>
        </authorList>
    </citation>
    <scope>NUCLEOTIDE SEQUENCE [LARGE SCALE GENOMIC DNA]</scope>
    <source>
        <strain evidence="1 2">JA 4570</strain>
    </source>
</reference>
<dbReference type="AlphaFoldDB" id="S3ZDP5"/>
<dbReference type="Proteomes" id="UP000014629">
    <property type="component" value="Unassembled WGS sequence"/>
</dbReference>
<accession>S3ZDP5</accession>
<gene>
    <name evidence="1" type="ORF">STRAU_5139</name>
</gene>
<sequence>MAPSNTAPRAPASLCGVKPQYIEGCSRTSSLATTIRGAPGASLEE</sequence>
<comment type="caution">
    <text evidence="1">The sequence shown here is derived from an EMBL/GenBank/DDBJ whole genome shotgun (WGS) entry which is preliminary data.</text>
</comment>